<accession>A0A846MYB0</accession>
<feature type="transmembrane region" description="Helical" evidence="1">
    <location>
        <begin position="86"/>
        <end position="109"/>
    </location>
</feature>
<organism evidence="2 3">
    <name type="scientific">Rhizomicrobium palustre</name>
    <dbReference type="NCBI Taxonomy" id="189966"/>
    <lineage>
        <taxon>Bacteria</taxon>
        <taxon>Pseudomonadati</taxon>
        <taxon>Pseudomonadota</taxon>
        <taxon>Alphaproteobacteria</taxon>
        <taxon>Micropepsales</taxon>
        <taxon>Micropepsaceae</taxon>
        <taxon>Rhizomicrobium</taxon>
    </lineage>
</organism>
<dbReference type="RefSeq" id="WP_167081985.1">
    <property type="nucleotide sequence ID" value="NZ_BAAADC010000001.1"/>
</dbReference>
<name>A0A846MYB0_9PROT</name>
<gene>
    <name evidence="2" type="ORF">FHS83_001275</name>
</gene>
<keyword evidence="3" id="KW-1185">Reference proteome</keyword>
<proteinExistence type="predicted"/>
<dbReference type="EMBL" id="JAASRM010000001">
    <property type="protein sequence ID" value="NIK87957.1"/>
    <property type="molecule type" value="Genomic_DNA"/>
</dbReference>
<feature type="transmembrane region" description="Helical" evidence="1">
    <location>
        <begin position="161"/>
        <end position="183"/>
    </location>
</feature>
<comment type="caution">
    <text evidence="2">The sequence shown here is derived from an EMBL/GenBank/DDBJ whole genome shotgun (WGS) entry which is preliminary data.</text>
</comment>
<keyword evidence="1" id="KW-0812">Transmembrane</keyword>
<keyword evidence="1" id="KW-1133">Transmembrane helix</keyword>
<evidence type="ECO:0000313" key="2">
    <source>
        <dbReference type="EMBL" id="NIK87957.1"/>
    </source>
</evidence>
<evidence type="ECO:0000313" key="3">
    <source>
        <dbReference type="Proteomes" id="UP000570514"/>
    </source>
</evidence>
<keyword evidence="1" id="KW-0472">Membrane</keyword>
<protein>
    <submittedName>
        <fullName evidence="2">Uncharacterized protein</fullName>
    </submittedName>
</protein>
<dbReference type="AlphaFoldDB" id="A0A846MYB0"/>
<reference evidence="2 3" key="1">
    <citation type="submission" date="2020-03" db="EMBL/GenBank/DDBJ databases">
        <title>Genomic Encyclopedia of Type Strains, Phase IV (KMG-IV): sequencing the most valuable type-strain genomes for metagenomic binning, comparative biology and taxonomic classification.</title>
        <authorList>
            <person name="Goeker M."/>
        </authorList>
    </citation>
    <scope>NUCLEOTIDE SEQUENCE [LARGE SCALE GENOMIC DNA]</scope>
    <source>
        <strain evidence="2 3">DSM 19867</strain>
    </source>
</reference>
<dbReference type="Proteomes" id="UP000570514">
    <property type="component" value="Unassembled WGS sequence"/>
</dbReference>
<feature type="transmembrane region" description="Helical" evidence="1">
    <location>
        <begin position="129"/>
        <end position="154"/>
    </location>
</feature>
<sequence length="230" mass="24688">MNPPSDQFASLKDKLLKAGIAPRHVRRYARELDDHFADLLEMQKERGYEEPDASCRARALLGDDEELLDAMLATGKFRALSARAPWLVFGIVPPVAIFLALLGSGLGMAAIAAPLHSPNMPLPSWCEPAAQAVCLFANYAVGPLAILLLLVTALRQRLEGWWPVIGVMAAALLGVLTSLAVSMPHAAVKGEVSVTMGLAFPDVLTTTRFIVIAAITVLSLGLWAKRRSLA</sequence>
<evidence type="ECO:0000256" key="1">
    <source>
        <dbReference type="SAM" id="Phobius"/>
    </source>
</evidence>
<feature type="transmembrane region" description="Helical" evidence="1">
    <location>
        <begin position="203"/>
        <end position="224"/>
    </location>
</feature>